<organism evidence="3 5">
    <name type="scientific">Phytophthora rubi</name>
    <dbReference type="NCBI Taxonomy" id="129364"/>
    <lineage>
        <taxon>Eukaryota</taxon>
        <taxon>Sar</taxon>
        <taxon>Stramenopiles</taxon>
        <taxon>Oomycota</taxon>
        <taxon>Peronosporomycetes</taxon>
        <taxon>Peronosporales</taxon>
        <taxon>Peronosporaceae</taxon>
        <taxon>Phytophthora</taxon>
    </lineage>
</organism>
<keyword evidence="1" id="KW-0233">DNA recombination</keyword>
<name>A0A6A3LJV7_9STRA</name>
<evidence type="ECO:0000313" key="6">
    <source>
        <dbReference type="Proteomes" id="UP000434957"/>
    </source>
</evidence>
<evidence type="ECO:0000256" key="2">
    <source>
        <dbReference type="SAM" id="MobiDB-lite"/>
    </source>
</evidence>
<dbReference type="InterPro" id="IPR011010">
    <property type="entry name" value="DNA_brk_join_enz"/>
</dbReference>
<evidence type="ECO:0000313" key="5">
    <source>
        <dbReference type="Proteomes" id="UP000429607"/>
    </source>
</evidence>
<dbReference type="AlphaFoldDB" id="A0A6A3LJV7"/>
<gene>
    <name evidence="3" type="ORF">PR001_g14739</name>
    <name evidence="4" type="ORF">PR003_g13414</name>
</gene>
<dbReference type="EMBL" id="QXFV01001072">
    <property type="protein sequence ID" value="KAE9016093.1"/>
    <property type="molecule type" value="Genomic_DNA"/>
</dbReference>
<dbReference type="GO" id="GO:0003677">
    <property type="term" value="F:DNA binding"/>
    <property type="evidence" value="ECO:0007669"/>
    <property type="project" value="InterPro"/>
</dbReference>
<dbReference type="GO" id="GO:0015074">
    <property type="term" value="P:DNA integration"/>
    <property type="evidence" value="ECO:0007669"/>
    <property type="project" value="InterPro"/>
</dbReference>
<dbReference type="GO" id="GO:0006310">
    <property type="term" value="P:DNA recombination"/>
    <property type="evidence" value="ECO:0007669"/>
    <property type="project" value="UniProtKB-KW"/>
</dbReference>
<evidence type="ECO:0000313" key="4">
    <source>
        <dbReference type="EMBL" id="KAE9334653.1"/>
    </source>
</evidence>
<dbReference type="InterPro" id="IPR013762">
    <property type="entry name" value="Integrase-like_cat_sf"/>
</dbReference>
<proteinExistence type="predicted"/>
<reference evidence="3 5" key="1">
    <citation type="submission" date="2018-09" db="EMBL/GenBank/DDBJ databases">
        <title>Genomic investigation of the strawberry pathogen Phytophthora fragariae indicates pathogenicity is determined by transcriptional variation in three key races.</title>
        <authorList>
            <person name="Adams T.M."/>
            <person name="Armitage A.D."/>
            <person name="Sobczyk M.K."/>
            <person name="Bates H.J."/>
            <person name="Dunwell J.M."/>
            <person name="Nellist C.F."/>
            <person name="Harrison R.J."/>
        </authorList>
    </citation>
    <scope>NUCLEOTIDE SEQUENCE [LARGE SCALE GENOMIC DNA]</scope>
    <source>
        <strain evidence="3 5">SCRP249</strain>
        <strain evidence="4 6">SCRP333</strain>
    </source>
</reference>
<dbReference type="Proteomes" id="UP000429607">
    <property type="component" value="Unassembled WGS sequence"/>
</dbReference>
<dbReference type="Proteomes" id="UP000434957">
    <property type="component" value="Unassembled WGS sequence"/>
</dbReference>
<sequence length="286" mass="31635">MGASGDKLLCPVKSLQHIMQARKLLKCETDRHLCASLTSQTVIKRIKDTARRIGVPASNYSSHSIRIGGATALAAGGADKLSIKFLGRWLSNCYEEYPRHAASTSKGLSKKMVQRLYLQGGETLEGDETPESEGRAAVAEFASERSKKKRASSKKKKPSARDHHVARSVAKNVGGVTNKAAQPQEPGRDIVNSVTEHNPKKYQEDMPSKLKGKWLAAMVEELQALEDNGVLESRAQARGYRTKWVYKTKMNAQGAIERLKARLVACGNEQDFGVDYSVTRRLRQRK</sequence>
<evidence type="ECO:0000256" key="1">
    <source>
        <dbReference type="ARBA" id="ARBA00023172"/>
    </source>
</evidence>
<evidence type="ECO:0008006" key="7">
    <source>
        <dbReference type="Google" id="ProtNLM"/>
    </source>
</evidence>
<dbReference type="InterPro" id="IPR052925">
    <property type="entry name" value="Phage_Integrase-like_Recomb"/>
</dbReference>
<dbReference type="EMBL" id="QXFT01000847">
    <property type="protein sequence ID" value="KAE9334653.1"/>
    <property type="molecule type" value="Genomic_DNA"/>
</dbReference>
<dbReference type="PANTHER" id="PTHR34605:SF3">
    <property type="entry name" value="P CELL-TYPE AGGLUTINATION PROTEIN MAP4-LIKE-RELATED"/>
    <property type="match status" value="1"/>
</dbReference>
<keyword evidence="6" id="KW-1185">Reference proteome</keyword>
<comment type="caution">
    <text evidence="3">The sequence shown here is derived from an EMBL/GenBank/DDBJ whole genome shotgun (WGS) entry which is preliminary data.</text>
</comment>
<accession>A0A6A3LJV7</accession>
<protein>
    <recommendedName>
        <fullName evidence="7">Tyr recombinase domain-containing protein</fullName>
    </recommendedName>
</protein>
<feature type="compositionally biased region" description="Basic residues" evidence="2">
    <location>
        <begin position="146"/>
        <end position="158"/>
    </location>
</feature>
<feature type="region of interest" description="Disordered" evidence="2">
    <location>
        <begin position="121"/>
        <end position="192"/>
    </location>
</feature>
<evidence type="ECO:0000313" key="3">
    <source>
        <dbReference type="EMBL" id="KAE9016093.1"/>
    </source>
</evidence>
<dbReference type="SUPFAM" id="SSF56349">
    <property type="entry name" value="DNA breaking-rejoining enzymes"/>
    <property type="match status" value="1"/>
</dbReference>
<dbReference type="PANTHER" id="PTHR34605">
    <property type="entry name" value="PHAGE_INTEGRASE DOMAIN-CONTAINING PROTEIN"/>
    <property type="match status" value="1"/>
</dbReference>
<dbReference type="Gene3D" id="1.10.443.10">
    <property type="entry name" value="Intergrase catalytic core"/>
    <property type="match status" value="1"/>
</dbReference>